<sequence>MLRNIIVVFVSVVAGLIIILMGSSYLLVSDISGDNPSLAVRLLVLLAVFIGFLIPGFIVWFSIKKRKLALIAMFILFAVLSGWPGLWLDLFLKYSGLARLLGFSGVPQ</sequence>
<evidence type="ECO:0000256" key="1">
    <source>
        <dbReference type="SAM" id="Phobius"/>
    </source>
</evidence>
<reference evidence="2 3" key="1">
    <citation type="journal article" date="2016" name="Nat. Commun.">
        <title>Thousands of microbial genomes shed light on interconnected biogeochemical processes in an aquifer system.</title>
        <authorList>
            <person name="Anantharaman K."/>
            <person name="Brown C.T."/>
            <person name="Hug L.A."/>
            <person name="Sharon I."/>
            <person name="Castelle C.J."/>
            <person name="Probst A.J."/>
            <person name="Thomas B.C."/>
            <person name="Singh A."/>
            <person name="Wilkins M.J."/>
            <person name="Karaoz U."/>
            <person name="Brodie E.L."/>
            <person name="Williams K.H."/>
            <person name="Hubbard S.S."/>
            <person name="Banfield J.F."/>
        </authorList>
    </citation>
    <scope>NUCLEOTIDE SEQUENCE [LARGE SCALE GENOMIC DNA]</scope>
    <source>
        <strain evidence="3">RIFCSPHIGHO2_01_FULL_58_15</strain>
    </source>
</reference>
<keyword evidence="1" id="KW-1133">Transmembrane helix</keyword>
<feature type="transmembrane region" description="Helical" evidence="1">
    <location>
        <begin position="40"/>
        <end position="61"/>
    </location>
</feature>
<feature type="transmembrane region" description="Helical" evidence="1">
    <location>
        <begin position="7"/>
        <end position="28"/>
    </location>
</feature>
<keyword evidence="1" id="KW-0472">Membrane</keyword>
<evidence type="ECO:0000313" key="3">
    <source>
        <dbReference type="Proteomes" id="UP000178690"/>
    </source>
</evidence>
<dbReference type="STRING" id="1802363.A2682_02320"/>
<comment type="caution">
    <text evidence="2">The sequence shown here is derived from an EMBL/GenBank/DDBJ whole genome shotgun (WGS) entry which is preliminary data.</text>
</comment>
<evidence type="ECO:0000313" key="2">
    <source>
        <dbReference type="EMBL" id="OHA48212.1"/>
    </source>
</evidence>
<dbReference type="EMBL" id="MHST01000024">
    <property type="protein sequence ID" value="OHA48212.1"/>
    <property type="molecule type" value="Genomic_DNA"/>
</dbReference>
<proteinExistence type="predicted"/>
<keyword evidence="1" id="KW-0812">Transmembrane</keyword>
<dbReference type="Proteomes" id="UP000178690">
    <property type="component" value="Unassembled WGS sequence"/>
</dbReference>
<name>A0A1G2PKR9_TERXR</name>
<accession>A0A1G2PKR9</accession>
<feature type="transmembrane region" description="Helical" evidence="1">
    <location>
        <begin position="68"/>
        <end position="87"/>
    </location>
</feature>
<gene>
    <name evidence="2" type="ORF">A2682_02320</name>
</gene>
<protein>
    <submittedName>
        <fullName evidence="2">Uncharacterized protein</fullName>
    </submittedName>
</protein>
<dbReference type="AlphaFoldDB" id="A0A1G2PKR9"/>
<organism evidence="2 3">
    <name type="scientific">Terrybacteria sp. (strain RIFCSPHIGHO2_01_FULL_58_15)</name>
    <dbReference type="NCBI Taxonomy" id="1802363"/>
    <lineage>
        <taxon>Bacteria</taxon>
        <taxon>Candidatus Terryibacteriota</taxon>
    </lineage>
</organism>